<keyword evidence="4" id="KW-0574">Periplasm</keyword>
<keyword evidence="9" id="KW-1185">Reference proteome</keyword>
<dbReference type="FunFam" id="3.30.1340.30:FF:000001">
    <property type="entry name" value="Molecular chaperone OsmY"/>
    <property type="match status" value="1"/>
</dbReference>
<feature type="region of interest" description="Disordered" evidence="6">
    <location>
        <begin position="189"/>
        <end position="226"/>
    </location>
</feature>
<keyword evidence="3" id="KW-0677">Repeat</keyword>
<organism evidence="8 9">
    <name type="scientific">Massilia cavernae</name>
    <dbReference type="NCBI Taxonomy" id="2320864"/>
    <lineage>
        <taxon>Bacteria</taxon>
        <taxon>Pseudomonadati</taxon>
        <taxon>Pseudomonadota</taxon>
        <taxon>Betaproteobacteria</taxon>
        <taxon>Burkholderiales</taxon>
        <taxon>Oxalobacteraceae</taxon>
        <taxon>Telluria group</taxon>
        <taxon>Massilia</taxon>
    </lineage>
</organism>
<dbReference type="PROSITE" id="PS50914">
    <property type="entry name" value="BON"/>
    <property type="match status" value="1"/>
</dbReference>
<keyword evidence="2" id="KW-0732">Signal</keyword>
<comment type="caution">
    <text evidence="8">The sequence shown here is derived from an EMBL/GenBank/DDBJ whole genome shotgun (WGS) entry which is preliminary data.</text>
</comment>
<feature type="region of interest" description="Disordered" evidence="6">
    <location>
        <begin position="1"/>
        <end position="21"/>
    </location>
</feature>
<sequence length="312" mass="32356">MLAAAIGTSFAAQAAESPSDPAAYRNMTQKAAADYKAATSTCASMSGNARKVCVEEAKVARARAEADAVAQYKDTKKDRTKARTSLADADYSLAKTKCADMSGAEKDSCKSTARSVHTAALADAKADRNMAVASTSRASPVTGTDTRDPAKAAAVDKCAQVGGQPTTGCLITHEGKTIADRTDLATDRAAAATSTVAQRTESAAERAADRTERMADTAASKTERAGDVVASTTRNIAAKTKENVADAVITTKIKADLVREPDLSAMSIHVETENGVVMLSGFVDSKADADRAVRLAKEVKGVTSVKSSIKVK</sequence>
<dbReference type="InterPro" id="IPR014004">
    <property type="entry name" value="Transpt-assoc_nodulatn_dom_bac"/>
</dbReference>
<feature type="compositionally biased region" description="Low complexity" evidence="6">
    <location>
        <begin position="189"/>
        <end position="200"/>
    </location>
</feature>
<dbReference type="InterPro" id="IPR007055">
    <property type="entry name" value="BON_dom"/>
</dbReference>
<dbReference type="GO" id="GO:0042597">
    <property type="term" value="C:periplasmic space"/>
    <property type="evidence" value="ECO:0007669"/>
    <property type="project" value="UniProtKB-SubCell"/>
</dbReference>
<evidence type="ECO:0000313" key="9">
    <source>
        <dbReference type="Proteomes" id="UP000284006"/>
    </source>
</evidence>
<feature type="domain" description="BON" evidence="7">
    <location>
        <begin position="245"/>
        <end position="312"/>
    </location>
</feature>
<proteinExistence type="predicted"/>
<protein>
    <recommendedName>
        <fullName evidence="5">Osmotically-inducible protein Y</fullName>
    </recommendedName>
</protein>
<dbReference type="EMBL" id="QYUP01000127">
    <property type="protein sequence ID" value="RJG14559.1"/>
    <property type="molecule type" value="Genomic_DNA"/>
</dbReference>
<dbReference type="Gene3D" id="3.30.1340.30">
    <property type="match status" value="1"/>
</dbReference>
<feature type="compositionally biased region" description="Basic and acidic residues" evidence="6">
    <location>
        <begin position="202"/>
        <end position="226"/>
    </location>
</feature>
<dbReference type="InterPro" id="IPR051686">
    <property type="entry name" value="Lipoprotein_DolP"/>
</dbReference>
<evidence type="ECO:0000256" key="2">
    <source>
        <dbReference type="ARBA" id="ARBA00022729"/>
    </source>
</evidence>
<dbReference type="Pfam" id="PF04972">
    <property type="entry name" value="BON"/>
    <property type="match status" value="1"/>
</dbReference>
<evidence type="ECO:0000256" key="1">
    <source>
        <dbReference type="ARBA" id="ARBA00004418"/>
    </source>
</evidence>
<evidence type="ECO:0000256" key="4">
    <source>
        <dbReference type="ARBA" id="ARBA00022764"/>
    </source>
</evidence>
<comment type="subcellular location">
    <subcellularLocation>
        <location evidence="1">Periplasm</location>
    </subcellularLocation>
</comment>
<dbReference type="Proteomes" id="UP000284006">
    <property type="component" value="Unassembled WGS sequence"/>
</dbReference>
<dbReference type="PANTHER" id="PTHR34606:SF16">
    <property type="entry name" value="BON DOMAIN-CONTAINING PROTEIN"/>
    <property type="match status" value="1"/>
</dbReference>
<evidence type="ECO:0000313" key="8">
    <source>
        <dbReference type="EMBL" id="RJG14559.1"/>
    </source>
</evidence>
<evidence type="ECO:0000256" key="6">
    <source>
        <dbReference type="SAM" id="MobiDB-lite"/>
    </source>
</evidence>
<evidence type="ECO:0000256" key="5">
    <source>
        <dbReference type="ARBA" id="ARBA00070588"/>
    </source>
</evidence>
<reference evidence="8 9" key="1">
    <citation type="submission" date="2018-09" db="EMBL/GenBank/DDBJ databases">
        <authorList>
            <person name="Zhu H."/>
        </authorList>
    </citation>
    <scope>NUCLEOTIDE SEQUENCE [LARGE SCALE GENOMIC DNA]</scope>
    <source>
        <strain evidence="8 9">K1S02-61</strain>
    </source>
</reference>
<dbReference type="SMART" id="SM00749">
    <property type="entry name" value="BON"/>
    <property type="match status" value="1"/>
</dbReference>
<accession>A0A418XPZ7</accession>
<evidence type="ECO:0000256" key="3">
    <source>
        <dbReference type="ARBA" id="ARBA00022737"/>
    </source>
</evidence>
<name>A0A418XPZ7_9BURK</name>
<dbReference type="AlphaFoldDB" id="A0A418XPZ7"/>
<gene>
    <name evidence="8" type="ORF">D3872_17445</name>
</gene>
<evidence type="ECO:0000259" key="7">
    <source>
        <dbReference type="PROSITE" id="PS50914"/>
    </source>
</evidence>
<dbReference type="PANTHER" id="PTHR34606">
    <property type="entry name" value="BON DOMAIN-CONTAINING PROTEIN"/>
    <property type="match status" value="1"/>
</dbReference>